<protein>
    <submittedName>
        <fullName evidence="2">Cation transporter protein</fullName>
    </submittedName>
</protein>
<evidence type="ECO:0000313" key="2">
    <source>
        <dbReference type="EMBL" id="AJY53508.1"/>
    </source>
</evidence>
<keyword evidence="1" id="KW-1133">Transmembrane helix</keyword>
<sequence>MKWIKLLLFNLSCLTAVFLYCGLLFSQLSILPSYQPYLMRIFNIPAASMPLDIMEKLIRNPLFITINLIVVVGISLVIYKKEGMKG</sequence>
<geneLocation type="plasmid" evidence="2">
    <name>pEfm12493</name>
</geneLocation>
<reference evidence="2" key="1">
    <citation type="journal article" date="2015" name="J. Antimicrob. Chemother.">
        <title>Vancomycin-resistant Enterococcus faecium harbouring vanN in Canada: a case and complete sequence of pEfm12493 harbouring the vanN operon.</title>
        <authorList>
            <person name="Boyd D.A."/>
            <person name="Levesque S."/>
            <person name="Picard A.C."/>
            <person name="Golding G.R."/>
        </authorList>
    </citation>
    <scope>NUCLEOTIDE SEQUENCE</scope>
    <source>
        <strain evidence="2">N12-493</strain>
        <plasmid evidence="2">pEfm12493</plasmid>
    </source>
</reference>
<dbReference type="RefSeq" id="WP_172686600.1">
    <property type="nucleotide sequence ID" value="NZ_KP342511.1"/>
</dbReference>
<gene>
    <name evidence="2" type="ORF">pEfm12493_024</name>
</gene>
<keyword evidence="1" id="KW-0812">Transmembrane</keyword>
<organism evidence="2">
    <name type="scientific">Enterococcus faecium</name>
    <name type="common">Streptococcus faecium</name>
    <dbReference type="NCBI Taxonomy" id="1352"/>
    <lineage>
        <taxon>Bacteria</taxon>
        <taxon>Bacillati</taxon>
        <taxon>Bacillota</taxon>
        <taxon>Bacilli</taxon>
        <taxon>Lactobacillales</taxon>
        <taxon>Enterococcaceae</taxon>
        <taxon>Enterococcus</taxon>
    </lineage>
</organism>
<evidence type="ECO:0000256" key="1">
    <source>
        <dbReference type="SAM" id="Phobius"/>
    </source>
</evidence>
<keyword evidence="2" id="KW-0614">Plasmid</keyword>
<proteinExistence type="predicted"/>
<accession>A0A0D5MAJ7</accession>
<dbReference type="EMBL" id="KP342511">
    <property type="protein sequence ID" value="AJY53508.1"/>
    <property type="molecule type" value="Genomic_DNA"/>
</dbReference>
<keyword evidence="1" id="KW-0472">Membrane</keyword>
<feature type="transmembrane region" description="Helical" evidence="1">
    <location>
        <begin position="58"/>
        <end position="79"/>
    </location>
</feature>
<dbReference type="AlphaFoldDB" id="A0A0D5MAJ7"/>
<name>A0A0D5MAJ7_ENTFC</name>
<feature type="transmembrane region" description="Helical" evidence="1">
    <location>
        <begin position="7"/>
        <end position="30"/>
    </location>
</feature>